<dbReference type="Gene3D" id="1.10.3730.10">
    <property type="entry name" value="ProC C-terminal domain-like"/>
    <property type="match status" value="1"/>
</dbReference>
<evidence type="ECO:0000256" key="11">
    <source>
        <dbReference type="RuleBase" id="RU003903"/>
    </source>
</evidence>
<dbReference type="InterPro" id="IPR036291">
    <property type="entry name" value="NAD(P)-bd_dom_sf"/>
</dbReference>
<dbReference type="Proteomes" id="UP000553343">
    <property type="component" value="Unassembled WGS sequence"/>
</dbReference>
<comment type="subcellular location">
    <subcellularLocation>
        <location evidence="1 8">Cytoplasm</location>
    </subcellularLocation>
</comment>
<dbReference type="PIRSF" id="PIRSF000193">
    <property type="entry name" value="Pyrrol-5-carb_rd"/>
    <property type="match status" value="1"/>
</dbReference>
<dbReference type="InterPro" id="IPR028939">
    <property type="entry name" value="P5C_Rdtase_cat_N"/>
</dbReference>
<dbReference type="GO" id="GO:0004735">
    <property type="term" value="F:pyrroline-5-carboxylate reductase activity"/>
    <property type="evidence" value="ECO:0007669"/>
    <property type="project" value="UniProtKB-UniRule"/>
</dbReference>
<dbReference type="PANTHER" id="PTHR11645:SF0">
    <property type="entry name" value="PYRROLINE-5-CARBOXYLATE REDUCTASE 3"/>
    <property type="match status" value="1"/>
</dbReference>
<evidence type="ECO:0000313" key="15">
    <source>
        <dbReference type="Proteomes" id="UP000553343"/>
    </source>
</evidence>
<dbReference type="SUPFAM" id="SSF51735">
    <property type="entry name" value="NAD(P)-binding Rossmann-fold domains"/>
    <property type="match status" value="1"/>
</dbReference>
<keyword evidence="15" id="KW-1185">Reference proteome</keyword>
<organism evidence="14 15">
    <name type="scientific">Desulfobacter latus</name>
    <dbReference type="NCBI Taxonomy" id="2292"/>
    <lineage>
        <taxon>Bacteria</taxon>
        <taxon>Pseudomonadati</taxon>
        <taxon>Thermodesulfobacteriota</taxon>
        <taxon>Desulfobacteria</taxon>
        <taxon>Desulfobacterales</taxon>
        <taxon>Desulfobacteraceae</taxon>
        <taxon>Desulfobacter</taxon>
    </lineage>
</organism>
<keyword evidence="6 8" id="KW-0521">NADP</keyword>
<dbReference type="InterPro" id="IPR053790">
    <property type="entry name" value="P5CR-like_CS"/>
</dbReference>
<feature type="binding site" evidence="10">
    <location>
        <begin position="10"/>
        <end position="15"/>
    </location>
    <ligand>
        <name>NADP(+)</name>
        <dbReference type="ChEBI" id="CHEBI:58349"/>
    </ligand>
</feature>
<evidence type="ECO:0000256" key="1">
    <source>
        <dbReference type="ARBA" id="ARBA00004496"/>
    </source>
</evidence>
<dbReference type="HAMAP" id="MF_01925">
    <property type="entry name" value="P5C_reductase"/>
    <property type="match status" value="1"/>
</dbReference>
<evidence type="ECO:0000256" key="2">
    <source>
        <dbReference type="ARBA" id="ARBA00005525"/>
    </source>
</evidence>
<evidence type="ECO:0000256" key="8">
    <source>
        <dbReference type="HAMAP-Rule" id="MF_01925"/>
    </source>
</evidence>
<dbReference type="InterPro" id="IPR000304">
    <property type="entry name" value="Pyrroline-COOH_reductase"/>
</dbReference>
<gene>
    <name evidence="8 14" type="primary">proC</name>
    <name evidence="14" type="ORF">HXW94_13130</name>
</gene>
<dbReference type="Pfam" id="PF03807">
    <property type="entry name" value="F420_oxidored"/>
    <property type="match status" value="1"/>
</dbReference>
<dbReference type="GO" id="GO:0005737">
    <property type="term" value="C:cytoplasm"/>
    <property type="evidence" value="ECO:0007669"/>
    <property type="project" value="UniProtKB-SubCell"/>
</dbReference>
<evidence type="ECO:0000256" key="5">
    <source>
        <dbReference type="ARBA" id="ARBA00022650"/>
    </source>
</evidence>
<dbReference type="InterPro" id="IPR029036">
    <property type="entry name" value="P5CR_dimer"/>
</dbReference>
<evidence type="ECO:0000256" key="4">
    <source>
        <dbReference type="ARBA" id="ARBA00022605"/>
    </source>
</evidence>
<dbReference type="SUPFAM" id="SSF48179">
    <property type="entry name" value="6-phosphogluconate dehydrogenase C-terminal domain-like"/>
    <property type="match status" value="1"/>
</dbReference>
<accession>A0A850TCE7</accession>
<protein>
    <recommendedName>
        <fullName evidence="8 9">Pyrroline-5-carboxylate reductase</fullName>
        <shortName evidence="8">P5C reductase</shortName>
        <shortName evidence="8">P5CR</shortName>
        <ecNumber evidence="8 9">1.5.1.2</ecNumber>
    </recommendedName>
    <alternativeName>
        <fullName evidence="8">PCA reductase</fullName>
    </alternativeName>
</protein>
<name>A0A850TCE7_9BACT</name>
<dbReference type="NCBIfam" id="TIGR00112">
    <property type="entry name" value="proC"/>
    <property type="match status" value="1"/>
</dbReference>
<dbReference type="AlphaFoldDB" id="A0A850TCE7"/>
<dbReference type="FunFam" id="3.40.50.720:FF:000190">
    <property type="entry name" value="Pyrroline-5-carboxylate reductase"/>
    <property type="match status" value="1"/>
</dbReference>
<dbReference type="PANTHER" id="PTHR11645">
    <property type="entry name" value="PYRROLINE-5-CARBOXYLATE REDUCTASE"/>
    <property type="match status" value="1"/>
</dbReference>
<evidence type="ECO:0000256" key="10">
    <source>
        <dbReference type="PIRSR" id="PIRSR000193-1"/>
    </source>
</evidence>
<dbReference type="FunFam" id="1.10.3730.10:FF:000001">
    <property type="entry name" value="Pyrroline-5-carboxylate reductase"/>
    <property type="match status" value="1"/>
</dbReference>
<feature type="binding site" evidence="10">
    <location>
        <begin position="72"/>
        <end position="75"/>
    </location>
    <ligand>
        <name>NADP(+)</name>
        <dbReference type="ChEBI" id="CHEBI:58349"/>
    </ligand>
</feature>
<evidence type="ECO:0000256" key="7">
    <source>
        <dbReference type="ARBA" id="ARBA00023002"/>
    </source>
</evidence>
<comment type="catalytic activity">
    <reaction evidence="8">
        <text>L-proline + NAD(+) = (S)-1-pyrroline-5-carboxylate + NADH + 2 H(+)</text>
        <dbReference type="Rhea" id="RHEA:14105"/>
        <dbReference type="ChEBI" id="CHEBI:15378"/>
        <dbReference type="ChEBI" id="CHEBI:17388"/>
        <dbReference type="ChEBI" id="CHEBI:57540"/>
        <dbReference type="ChEBI" id="CHEBI:57945"/>
        <dbReference type="ChEBI" id="CHEBI:60039"/>
        <dbReference type="EC" id="1.5.1.2"/>
    </reaction>
</comment>
<evidence type="ECO:0000256" key="6">
    <source>
        <dbReference type="ARBA" id="ARBA00022857"/>
    </source>
</evidence>
<comment type="similarity">
    <text evidence="2 8 11">Belongs to the pyrroline-5-carboxylate reductase family.</text>
</comment>
<evidence type="ECO:0000259" key="12">
    <source>
        <dbReference type="Pfam" id="PF03807"/>
    </source>
</evidence>
<proteinExistence type="inferred from homology"/>
<evidence type="ECO:0000256" key="3">
    <source>
        <dbReference type="ARBA" id="ARBA00022490"/>
    </source>
</evidence>
<keyword evidence="4 8" id="KW-0028">Amino-acid biosynthesis</keyword>
<dbReference type="RefSeq" id="WP_178367372.1">
    <property type="nucleotide sequence ID" value="NZ_JACADJ010000051.1"/>
</dbReference>
<dbReference type="EC" id="1.5.1.2" evidence="8 9"/>
<feature type="domain" description="Pyrroline-5-carboxylate reductase dimerisation" evidence="13">
    <location>
        <begin position="167"/>
        <end position="269"/>
    </location>
</feature>
<comment type="catalytic activity">
    <reaction evidence="8 11">
        <text>L-proline + NADP(+) = (S)-1-pyrroline-5-carboxylate + NADPH + 2 H(+)</text>
        <dbReference type="Rhea" id="RHEA:14109"/>
        <dbReference type="ChEBI" id="CHEBI:15378"/>
        <dbReference type="ChEBI" id="CHEBI:17388"/>
        <dbReference type="ChEBI" id="CHEBI:57783"/>
        <dbReference type="ChEBI" id="CHEBI:58349"/>
        <dbReference type="ChEBI" id="CHEBI:60039"/>
        <dbReference type="EC" id="1.5.1.2"/>
    </reaction>
</comment>
<dbReference type="GO" id="GO:0055129">
    <property type="term" value="P:L-proline biosynthetic process"/>
    <property type="evidence" value="ECO:0007669"/>
    <property type="project" value="UniProtKB-UniRule"/>
</dbReference>
<keyword evidence="7 8" id="KW-0560">Oxidoreductase</keyword>
<comment type="function">
    <text evidence="8">Catalyzes the reduction of 1-pyrroline-5-carboxylate (PCA) to L-proline.</text>
</comment>
<dbReference type="InterPro" id="IPR008927">
    <property type="entry name" value="6-PGluconate_DH-like_C_sf"/>
</dbReference>
<reference evidence="14 15" key="1">
    <citation type="submission" date="2020-06" db="EMBL/GenBank/DDBJ databases">
        <title>High-quality draft genome of sulfate reducer Desulfobacter latus type strain AcrS2 isolated from marine sediment.</title>
        <authorList>
            <person name="Hoppe M."/>
            <person name="Larsen C.K."/>
            <person name="Marshall I.P.G."/>
            <person name="Schramm A."/>
            <person name="Marietou A.G."/>
        </authorList>
    </citation>
    <scope>NUCLEOTIDE SEQUENCE [LARGE SCALE GENOMIC DNA]</scope>
    <source>
        <strain evidence="14 15">AcRS2</strain>
    </source>
</reference>
<evidence type="ECO:0000259" key="13">
    <source>
        <dbReference type="Pfam" id="PF14748"/>
    </source>
</evidence>
<dbReference type="EMBL" id="JACADJ010000051">
    <property type="protein sequence ID" value="NWH05917.1"/>
    <property type="molecule type" value="Genomic_DNA"/>
</dbReference>
<evidence type="ECO:0000313" key="14">
    <source>
        <dbReference type="EMBL" id="NWH05917.1"/>
    </source>
</evidence>
<dbReference type="PROSITE" id="PS00521">
    <property type="entry name" value="P5CR"/>
    <property type="match status" value="1"/>
</dbReference>
<dbReference type="Pfam" id="PF14748">
    <property type="entry name" value="P5CR_dimer"/>
    <property type="match status" value="1"/>
</dbReference>
<keyword evidence="5 8" id="KW-0641">Proline biosynthesis</keyword>
<evidence type="ECO:0000256" key="9">
    <source>
        <dbReference type="NCBIfam" id="TIGR00112"/>
    </source>
</evidence>
<dbReference type="Gene3D" id="3.40.50.720">
    <property type="entry name" value="NAD(P)-binding Rossmann-like Domain"/>
    <property type="match status" value="1"/>
</dbReference>
<sequence>MLQDKKIGFIGSGNMGEALVSGLVLSKAAKPENIICSDIFPDMLKKIHEKYGVATTADNIEVCDKSEIIIYATKPQVLSSVLKETAPALDTAKLVISIAAGVPLAAIAAGLKKELRLIRAMPNICAFVKESATAVCAGPFAQDGDVELARAVFDSVGKTVVLQENILMDAFTGLSGSGPAYIFTIVDAMADAGVKMGLSRKDALFLSTQTMLGSARLLLESQEHPGRLKDRVTSPGGTTIAGIHTLEQGALRATLINAVESAAKRSKELGDMVVTDFIKNADG</sequence>
<comment type="pathway">
    <text evidence="8 11">Amino-acid biosynthesis; L-proline biosynthesis; L-proline from L-glutamate 5-semialdehyde: step 1/1.</text>
</comment>
<feature type="binding site" evidence="10">
    <location>
        <position position="59"/>
    </location>
    <ligand>
        <name>NADPH</name>
        <dbReference type="ChEBI" id="CHEBI:57783"/>
    </ligand>
</feature>
<feature type="domain" description="Pyrroline-5-carboxylate reductase catalytic N-terminal" evidence="12">
    <location>
        <begin position="6"/>
        <end position="101"/>
    </location>
</feature>
<comment type="caution">
    <text evidence="14">The sequence shown here is derived from an EMBL/GenBank/DDBJ whole genome shotgun (WGS) entry which is preliminary data.</text>
</comment>
<keyword evidence="3 8" id="KW-0963">Cytoplasm</keyword>
<dbReference type="UniPathway" id="UPA00098">
    <property type="reaction ID" value="UER00361"/>
</dbReference>